<dbReference type="OrthoDB" id="5793381at2759"/>
<dbReference type="AlphaFoldDB" id="G0PKV3"/>
<dbReference type="Pfam" id="PF14534">
    <property type="entry name" value="DUF4440"/>
    <property type="match status" value="1"/>
</dbReference>
<name>G0PKV3_CAEBE</name>
<organism evidence="3">
    <name type="scientific">Caenorhabditis brenneri</name>
    <name type="common">Nematode worm</name>
    <dbReference type="NCBI Taxonomy" id="135651"/>
    <lineage>
        <taxon>Eukaryota</taxon>
        <taxon>Metazoa</taxon>
        <taxon>Ecdysozoa</taxon>
        <taxon>Nematoda</taxon>
        <taxon>Chromadorea</taxon>
        <taxon>Rhabditida</taxon>
        <taxon>Rhabditina</taxon>
        <taxon>Rhabditomorpha</taxon>
        <taxon>Rhabditoidea</taxon>
        <taxon>Rhabditidae</taxon>
        <taxon>Peloderinae</taxon>
        <taxon>Caenorhabditis</taxon>
    </lineage>
</organism>
<dbReference type="Gene3D" id="3.10.450.50">
    <property type="match status" value="1"/>
</dbReference>
<keyword evidence="3" id="KW-1185">Reference proteome</keyword>
<sequence length="135" mass="15118">MLRAVEKGTLNAVEQSESALKPLLTSYIQAVDTMNWEAVKGFFHPDAVVVLKGREATYGLETIIANKMKFAEMSGKSLTTLSHLKYEGSGNYLIVSGSLMAKTEKIESLKGKFVQVWKKEDGRYLIFHDQFEIVP</sequence>
<dbReference type="InParanoid" id="G0PKV3"/>
<dbReference type="InterPro" id="IPR027843">
    <property type="entry name" value="DUF4440"/>
</dbReference>
<dbReference type="PANTHER" id="PTHR31664">
    <property type="entry name" value="PROTEIN CBG16427"/>
    <property type="match status" value="1"/>
</dbReference>
<dbReference type="EMBL" id="GL380943">
    <property type="protein sequence ID" value="EGT33078.1"/>
    <property type="molecule type" value="Genomic_DNA"/>
</dbReference>
<evidence type="ECO:0000313" key="2">
    <source>
        <dbReference type="EMBL" id="EGT33078.1"/>
    </source>
</evidence>
<dbReference type="Proteomes" id="UP000008068">
    <property type="component" value="Unassembled WGS sequence"/>
</dbReference>
<dbReference type="SUPFAM" id="SSF54427">
    <property type="entry name" value="NTF2-like"/>
    <property type="match status" value="1"/>
</dbReference>
<feature type="domain" description="DUF4440" evidence="1">
    <location>
        <begin position="23"/>
        <end position="126"/>
    </location>
</feature>
<accession>G0PKV3</accession>
<gene>
    <name evidence="2" type="ORF">CAEBREN_18141</name>
</gene>
<dbReference type="InterPro" id="IPR032710">
    <property type="entry name" value="NTF2-like_dom_sf"/>
</dbReference>
<evidence type="ECO:0000259" key="1">
    <source>
        <dbReference type="Pfam" id="PF14534"/>
    </source>
</evidence>
<protein>
    <recommendedName>
        <fullName evidence="1">DUF4440 domain-containing protein</fullName>
    </recommendedName>
</protein>
<dbReference type="PANTHER" id="PTHR31664:SF4">
    <property type="entry name" value="DUF4440 DOMAIN-CONTAINING PROTEIN"/>
    <property type="match status" value="1"/>
</dbReference>
<reference evidence="3" key="1">
    <citation type="submission" date="2011-07" db="EMBL/GenBank/DDBJ databases">
        <authorList>
            <consortium name="Caenorhabditis brenneri Sequencing and Analysis Consortium"/>
            <person name="Wilson R.K."/>
        </authorList>
    </citation>
    <scope>NUCLEOTIDE SEQUENCE [LARGE SCALE GENOMIC DNA]</scope>
    <source>
        <strain evidence="3">PB2801</strain>
    </source>
</reference>
<dbReference type="HOGENOM" id="CLU_139343_0_0_1"/>
<evidence type="ECO:0000313" key="3">
    <source>
        <dbReference type="Proteomes" id="UP000008068"/>
    </source>
</evidence>
<proteinExistence type="predicted"/>